<feature type="DNA-binding region" description="H-T-H motif" evidence="4">
    <location>
        <begin position="29"/>
        <end position="48"/>
    </location>
</feature>
<dbReference type="HOGENOM" id="CLU_069356_23_0_0"/>
<keyword evidence="3" id="KW-0804">Transcription</keyword>
<dbReference type="PRINTS" id="PR00455">
    <property type="entry name" value="HTHTETR"/>
</dbReference>
<dbReference type="InterPro" id="IPR036271">
    <property type="entry name" value="Tet_transcr_reg_TetR-rel_C_sf"/>
</dbReference>
<dbReference type="Gene3D" id="1.10.357.10">
    <property type="entry name" value="Tetracycline Repressor, domain 2"/>
    <property type="match status" value="1"/>
</dbReference>
<keyword evidence="1" id="KW-0805">Transcription regulation</keyword>
<dbReference type="GO" id="GO:0003677">
    <property type="term" value="F:DNA binding"/>
    <property type="evidence" value="ECO:0007669"/>
    <property type="project" value="UniProtKB-UniRule"/>
</dbReference>
<keyword evidence="7" id="KW-1185">Reference proteome</keyword>
<dbReference type="PANTHER" id="PTHR47506:SF1">
    <property type="entry name" value="HTH-TYPE TRANSCRIPTIONAL REGULATOR YJDC"/>
    <property type="match status" value="1"/>
</dbReference>
<dbReference type="InterPro" id="IPR009057">
    <property type="entry name" value="Homeodomain-like_sf"/>
</dbReference>
<gene>
    <name evidence="6" type="ordered locus">Caka_2089</name>
</gene>
<evidence type="ECO:0000313" key="6">
    <source>
        <dbReference type="EMBL" id="ADE55107.1"/>
    </source>
</evidence>
<dbReference type="AlphaFoldDB" id="D5ELH1"/>
<protein>
    <submittedName>
        <fullName evidence="6">Transcriptional regulator, TetR family</fullName>
    </submittedName>
</protein>
<evidence type="ECO:0000256" key="3">
    <source>
        <dbReference type="ARBA" id="ARBA00023163"/>
    </source>
</evidence>
<dbReference type="OrthoDB" id="116240at2"/>
<dbReference type="PANTHER" id="PTHR47506">
    <property type="entry name" value="TRANSCRIPTIONAL REGULATORY PROTEIN"/>
    <property type="match status" value="1"/>
</dbReference>
<dbReference type="RefSeq" id="WP_013043829.1">
    <property type="nucleotide sequence ID" value="NC_014008.1"/>
</dbReference>
<dbReference type="eggNOG" id="COG1309">
    <property type="taxonomic scope" value="Bacteria"/>
</dbReference>
<dbReference type="PROSITE" id="PS50977">
    <property type="entry name" value="HTH_TETR_2"/>
    <property type="match status" value="1"/>
</dbReference>
<reference evidence="6 7" key="1">
    <citation type="journal article" date="2010" name="Stand. Genomic Sci.">
        <title>Complete genome sequence of Coraliomargarita akajimensis type strain (04OKA010-24).</title>
        <authorList>
            <person name="Mavromatis K."/>
            <person name="Abt B."/>
            <person name="Brambilla E."/>
            <person name="Lapidus A."/>
            <person name="Copeland A."/>
            <person name="Deshpande S."/>
            <person name="Nolan M."/>
            <person name="Lucas S."/>
            <person name="Tice H."/>
            <person name="Cheng J.F."/>
            <person name="Han C."/>
            <person name="Detter J.C."/>
            <person name="Woyke T."/>
            <person name="Goodwin L."/>
            <person name="Pitluck S."/>
            <person name="Held B."/>
            <person name="Brettin T."/>
            <person name="Tapia R."/>
            <person name="Ivanova N."/>
            <person name="Mikhailova N."/>
            <person name="Pati A."/>
            <person name="Liolios K."/>
            <person name="Chen A."/>
            <person name="Palaniappan K."/>
            <person name="Land M."/>
            <person name="Hauser L."/>
            <person name="Chang Y.J."/>
            <person name="Jeffries C.D."/>
            <person name="Rohde M."/>
            <person name="Goker M."/>
            <person name="Bristow J."/>
            <person name="Eisen J.A."/>
            <person name="Markowitz V."/>
            <person name="Hugenholtz P."/>
            <person name="Klenk H.P."/>
            <person name="Kyrpides N.C."/>
        </authorList>
    </citation>
    <scope>NUCLEOTIDE SEQUENCE [LARGE SCALE GENOMIC DNA]</scope>
    <source>
        <strain evidence="7">DSM 45221 / IAM 15411 / JCM 23193 / KCTC 12865</strain>
    </source>
</reference>
<evidence type="ECO:0000256" key="4">
    <source>
        <dbReference type="PROSITE-ProRule" id="PRU00335"/>
    </source>
</evidence>
<organism evidence="6 7">
    <name type="scientific">Coraliomargarita akajimensis (strain DSM 45221 / IAM 15411 / JCM 23193 / KCTC 12865 / 04OKA010-24)</name>
    <dbReference type="NCBI Taxonomy" id="583355"/>
    <lineage>
        <taxon>Bacteria</taxon>
        <taxon>Pseudomonadati</taxon>
        <taxon>Verrucomicrobiota</taxon>
        <taxon>Opitutia</taxon>
        <taxon>Puniceicoccales</taxon>
        <taxon>Coraliomargaritaceae</taxon>
        <taxon>Coraliomargarita</taxon>
    </lineage>
</organism>
<dbReference type="Pfam" id="PF00440">
    <property type="entry name" value="TetR_N"/>
    <property type="match status" value="1"/>
</dbReference>
<dbReference type="EMBL" id="CP001998">
    <property type="protein sequence ID" value="ADE55107.1"/>
    <property type="molecule type" value="Genomic_DNA"/>
</dbReference>
<evidence type="ECO:0000256" key="1">
    <source>
        <dbReference type="ARBA" id="ARBA00023015"/>
    </source>
</evidence>
<evidence type="ECO:0000259" key="5">
    <source>
        <dbReference type="PROSITE" id="PS50977"/>
    </source>
</evidence>
<name>D5ELH1_CORAD</name>
<keyword evidence="2 4" id="KW-0238">DNA-binding</keyword>
<dbReference type="Proteomes" id="UP000000925">
    <property type="component" value="Chromosome"/>
</dbReference>
<evidence type="ECO:0000256" key="2">
    <source>
        <dbReference type="ARBA" id="ARBA00023125"/>
    </source>
</evidence>
<accession>D5ELH1</accession>
<proteinExistence type="predicted"/>
<feature type="domain" description="HTH tetR-type" evidence="5">
    <location>
        <begin position="6"/>
        <end position="66"/>
    </location>
</feature>
<dbReference type="KEGG" id="caa:Caka_2089"/>
<dbReference type="SUPFAM" id="SSF46689">
    <property type="entry name" value="Homeodomain-like"/>
    <property type="match status" value="1"/>
</dbReference>
<dbReference type="SUPFAM" id="SSF48498">
    <property type="entry name" value="Tetracyclin repressor-like, C-terminal domain"/>
    <property type="match status" value="1"/>
</dbReference>
<dbReference type="STRING" id="583355.Caka_2089"/>
<dbReference type="InterPro" id="IPR001647">
    <property type="entry name" value="HTH_TetR"/>
</dbReference>
<sequence>MAATDLNPRDRILNVAGELFHRHGYGAVTVDDIIAALKVPPATFHRYFNSKEELGVAWLERLNRRMVSMHRSFMEKLGAPETRLKKYFYAMAGWLEQSGYRSCQFANTRACLNDSAEEMVELIDQYKRYQLKFFIELVRGIVGEKDAQKIGTAVFLLFSGAMTEAQNLKAKWPIDDALQCSEELCQLHSRQAVAV</sequence>
<evidence type="ECO:0000313" key="7">
    <source>
        <dbReference type="Proteomes" id="UP000000925"/>
    </source>
</evidence>